<dbReference type="SMART" id="SM00849">
    <property type="entry name" value="Lactamase_B"/>
    <property type="match status" value="1"/>
</dbReference>
<proteinExistence type="predicted"/>
<protein>
    <submittedName>
        <fullName evidence="6">Glyoxylase, beta-lactamase superfamily II</fullName>
    </submittedName>
</protein>
<evidence type="ECO:0000256" key="2">
    <source>
        <dbReference type="ARBA" id="ARBA00022723"/>
    </source>
</evidence>
<dbReference type="InterPro" id="IPR001279">
    <property type="entry name" value="Metallo-B-lactamas"/>
</dbReference>
<dbReference type="CDD" id="cd07737">
    <property type="entry name" value="YcbL-like_MBL-fold"/>
    <property type="match status" value="1"/>
</dbReference>
<evidence type="ECO:0000259" key="5">
    <source>
        <dbReference type="SMART" id="SM00849"/>
    </source>
</evidence>
<dbReference type="EMBL" id="FUWJ01000010">
    <property type="protein sequence ID" value="SKA32204.1"/>
    <property type="molecule type" value="Genomic_DNA"/>
</dbReference>
<evidence type="ECO:0000256" key="1">
    <source>
        <dbReference type="ARBA" id="ARBA00001947"/>
    </source>
</evidence>
<reference evidence="7" key="1">
    <citation type="submission" date="2017-02" db="EMBL/GenBank/DDBJ databases">
        <authorList>
            <person name="Varghese N."/>
            <person name="Submissions S."/>
        </authorList>
    </citation>
    <scope>NUCLEOTIDE SEQUENCE [LARGE SCALE GENOMIC DNA]</scope>
    <source>
        <strain evidence="7">ATCC 27094</strain>
    </source>
</reference>
<name>A0A1T4SVA5_9HYPH</name>
<comment type="cofactor">
    <cofactor evidence="1">
        <name>Zn(2+)</name>
        <dbReference type="ChEBI" id="CHEBI:29105"/>
    </cofactor>
</comment>
<accession>A0A1T4SVA5</accession>
<dbReference type="PANTHER" id="PTHR46233:SF3">
    <property type="entry name" value="HYDROXYACYLGLUTATHIONE HYDROLASE GLOC"/>
    <property type="match status" value="1"/>
</dbReference>
<dbReference type="InterPro" id="IPR051453">
    <property type="entry name" value="MBL_Glyoxalase_II"/>
</dbReference>
<keyword evidence="2" id="KW-0479">Metal-binding</keyword>
<dbReference type="InterPro" id="IPR036866">
    <property type="entry name" value="RibonucZ/Hydroxyglut_hydro"/>
</dbReference>
<organism evidence="6 7">
    <name type="scientific">Enhydrobacter aerosaccus</name>
    <dbReference type="NCBI Taxonomy" id="225324"/>
    <lineage>
        <taxon>Bacteria</taxon>
        <taxon>Pseudomonadati</taxon>
        <taxon>Pseudomonadota</taxon>
        <taxon>Alphaproteobacteria</taxon>
        <taxon>Hyphomicrobiales</taxon>
        <taxon>Enhydrobacter</taxon>
    </lineage>
</organism>
<dbReference type="SUPFAM" id="SSF56281">
    <property type="entry name" value="Metallo-hydrolase/oxidoreductase"/>
    <property type="match status" value="1"/>
</dbReference>
<evidence type="ECO:0000313" key="6">
    <source>
        <dbReference type="EMBL" id="SKA32204.1"/>
    </source>
</evidence>
<dbReference type="RefSeq" id="WP_269435128.1">
    <property type="nucleotide sequence ID" value="NZ_FUWJ01000010.1"/>
</dbReference>
<dbReference type="Proteomes" id="UP000190092">
    <property type="component" value="Unassembled WGS sequence"/>
</dbReference>
<gene>
    <name evidence="6" type="ORF">SAMN02745126_05189</name>
</gene>
<feature type="domain" description="Metallo-beta-lactamase" evidence="5">
    <location>
        <begin position="13"/>
        <end position="193"/>
    </location>
</feature>
<keyword evidence="7" id="KW-1185">Reference proteome</keyword>
<dbReference type="Gene3D" id="3.60.15.10">
    <property type="entry name" value="Ribonuclease Z/Hydroxyacylglutathione hydrolase-like"/>
    <property type="match status" value="1"/>
</dbReference>
<dbReference type="AlphaFoldDB" id="A0A1T4SVA5"/>
<evidence type="ECO:0000256" key="4">
    <source>
        <dbReference type="ARBA" id="ARBA00022833"/>
    </source>
</evidence>
<sequence length="223" mass="24545">MIKVMIAPVTPFQQNCSLVWCSETMEGTAVDPGGDFDMLKQAIAEQGIKITKVLLTHGHVDHASAAGTMAEHYGVEIEGPHKDDLFLIEALPESGRKYNFPAYKPFVPDRWLEQGDTVALGNLTLDVVHCPGHTPGHVVFVNKPAKIAFVGDVLFRGSIGRTDFPRGNHDQLLQSIRQRLWPLGDDVSFVPGHGQTSTFGWERKTNPFVADLLFEDEQTPVGS</sequence>
<dbReference type="GO" id="GO:0016787">
    <property type="term" value="F:hydrolase activity"/>
    <property type="evidence" value="ECO:0007669"/>
    <property type="project" value="UniProtKB-KW"/>
</dbReference>
<dbReference type="PANTHER" id="PTHR46233">
    <property type="entry name" value="HYDROXYACYLGLUTATHIONE HYDROLASE GLOC"/>
    <property type="match status" value="1"/>
</dbReference>
<dbReference type="Pfam" id="PF00753">
    <property type="entry name" value="Lactamase_B"/>
    <property type="match status" value="1"/>
</dbReference>
<evidence type="ECO:0000256" key="3">
    <source>
        <dbReference type="ARBA" id="ARBA00022801"/>
    </source>
</evidence>
<evidence type="ECO:0000313" key="7">
    <source>
        <dbReference type="Proteomes" id="UP000190092"/>
    </source>
</evidence>
<keyword evidence="4" id="KW-0862">Zinc</keyword>
<keyword evidence="3" id="KW-0378">Hydrolase</keyword>
<dbReference type="GO" id="GO:0046872">
    <property type="term" value="F:metal ion binding"/>
    <property type="evidence" value="ECO:0007669"/>
    <property type="project" value="UniProtKB-KW"/>
</dbReference>
<dbReference type="STRING" id="225324.SAMN02745126_05189"/>